<gene>
    <name evidence="2" type="ORF">JQS43_00510</name>
</gene>
<keyword evidence="3" id="KW-1185">Reference proteome</keyword>
<dbReference type="EMBL" id="CP070499">
    <property type="protein sequence ID" value="QSB14913.1"/>
    <property type="molecule type" value="Genomic_DNA"/>
</dbReference>
<dbReference type="KEGG" id="nhy:JQS43_00510"/>
<proteinExistence type="predicted"/>
<keyword evidence="1" id="KW-1133">Transmembrane helix</keyword>
<keyword evidence="1" id="KW-0472">Membrane</keyword>
<dbReference type="Proteomes" id="UP000662857">
    <property type="component" value="Chromosome"/>
</dbReference>
<dbReference type="RefSeq" id="WP_239677076.1">
    <property type="nucleotide sequence ID" value="NZ_CP070499.1"/>
</dbReference>
<protein>
    <submittedName>
        <fullName evidence="2">Uncharacterized protein</fullName>
    </submittedName>
</protein>
<sequence>MSGSLPALAQESPTQSWIVGWVDFLSSTLPIIFLVLVVLVGTILIVKSKGGLQKAIIFGIGAALVFLVLTNVESIADFFGEELPVVDD</sequence>
<evidence type="ECO:0000256" key="1">
    <source>
        <dbReference type="SAM" id="Phobius"/>
    </source>
</evidence>
<keyword evidence="1" id="KW-0812">Transmembrane</keyword>
<dbReference type="AlphaFoldDB" id="A0A895YHS9"/>
<reference evidence="2" key="1">
    <citation type="submission" date="2021-02" db="EMBL/GenBank/DDBJ databases">
        <title>Natrosporangium hydrolyticum gen. nov., sp. nov, a haloalkaliphilic actinobacterium from a soda solonchak soil.</title>
        <authorList>
            <person name="Sorokin D.Y."/>
            <person name="Khijniak T.V."/>
            <person name="Zakharycheva A.P."/>
            <person name="Boueva O.V."/>
            <person name="Ariskina E.V."/>
            <person name="Hahnke R.L."/>
            <person name="Bunk B."/>
            <person name="Sproer C."/>
            <person name="Schumann P."/>
            <person name="Evtushenko L.I."/>
            <person name="Kublanov I.V."/>
        </authorList>
    </citation>
    <scope>NUCLEOTIDE SEQUENCE</scope>
    <source>
        <strain evidence="2">DSM 106523</strain>
    </source>
</reference>
<organism evidence="2 3">
    <name type="scientific">Natronosporangium hydrolyticum</name>
    <dbReference type="NCBI Taxonomy" id="2811111"/>
    <lineage>
        <taxon>Bacteria</taxon>
        <taxon>Bacillati</taxon>
        <taxon>Actinomycetota</taxon>
        <taxon>Actinomycetes</taxon>
        <taxon>Micromonosporales</taxon>
        <taxon>Micromonosporaceae</taxon>
        <taxon>Natronosporangium</taxon>
    </lineage>
</organism>
<evidence type="ECO:0000313" key="3">
    <source>
        <dbReference type="Proteomes" id="UP000662857"/>
    </source>
</evidence>
<feature type="transmembrane region" description="Helical" evidence="1">
    <location>
        <begin position="24"/>
        <end position="46"/>
    </location>
</feature>
<name>A0A895YHS9_9ACTN</name>
<evidence type="ECO:0000313" key="2">
    <source>
        <dbReference type="EMBL" id="QSB14913.1"/>
    </source>
</evidence>
<accession>A0A895YHS9</accession>
<feature type="transmembrane region" description="Helical" evidence="1">
    <location>
        <begin position="55"/>
        <end position="76"/>
    </location>
</feature>